<keyword evidence="3" id="KW-1185">Reference proteome</keyword>
<evidence type="ECO:0000313" key="3">
    <source>
        <dbReference type="Proteomes" id="UP000443353"/>
    </source>
</evidence>
<dbReference type="InterPro" id="IPR036429">
    <property type="entry name" value="SpoA-like_sf"/>
</dbReference>
<dbReference type="SUPFAM" id="SSF101801">
    <property type="entry name" value="Surface presentation of antigens (SPOA)"/>
    <property type="match status" value="1"/>
</dbReference>
<dbReference type="InterPro" id="IPR001543">
    <property type="entry name" value="FliN-like_C"/>
</dbReference>
<dbReference type="EMBL" id="WSES01000005">
    <property type="protein sequence ID" value="MVW61573.1"/>
    <property type="molecule type" value="Genomic_DNA"/>
</dbReference>
<evidence type="ECO:0000259" key="1">
    <source>
        <dbReference type="Pfam" id="PF01052"/>
    </source>
</evidence>
<evidence type="ECO:0000313" key="2">
    <source>
        <dbReference type="EMBL" id="MVW61573.1"/>
    </source>
</evidence>
<comment type="caution">
    <text evidence="2">The sequence shown here is derived from an EMBL/GenBank/DDBJ whole genome shotgun (WGS) entry which is preliminary data.</text>
</comment>
<dbReference type="AlphaFoldDB" id="A0A7X3G115"/>
<organism evidence="2 3">
    <name type="scientific">Massilia cellulosiltytica</name>
    <dbReference type="NCBI Taxonomy" id="2683234"/>
    <lineage>
        <taxon>Bacteria</taxon>
        <taxon>Pseudomonadati</taxon>
        <taxon>Pseudomonadota</taxon>
        <taxon>Betaproteobacteria</taxon>
        <taxon>Burkholderiales</taxon>
        <taxon>Oxalobacteraceae</taxon>
        <taxon>Telluria group</taxon>
        <taxon>Massilia</taxon>
    </lineage>
</organism>
<protein>
    <recommendedName>
        <fullName evidence="1">Flagellar motor switch protein FliN-like C-terminal domain-containing protein</fullName>
    </recommendedName>
</protein>
<sequence length="284" mass="31121">MPIANPDTTLQHQVLDPCLLGRPVHLLPQFAARLQEDLDTAMQGSARRYWAGWRLETVEFGRVPQETSLRWMAVLGALGTVAVTFERGLLLTLLERRYGGRSAGATQRDPQTERVTATEERLGVVLTQQMVDLLYARVAVNVAMEVAPRPIQANAVVPSAMPGESNWALRLQVRDNNDNTGQFWIAPDQQLMAMILGTLRPETGRPAAARGPAEPLATKLQVKLDGRLVSKEITLGALFDLKVGDVIPVNVGRADVLLDEARLFTAAVAEHKGKLCLTSFEDAE</sequence>
<reference evidence="2 3" key="1">
    <citation type="submission" date="2019-12" db="EMBL/GenBank/DDBJ databases">
        <authorList>
            <person name="Li C."/>
            <person name="Zhao J."/>
        </authorList>
    </citation>
    <scope>NUCLEOTIDE SEQUENCE [LARGE SCALE GENOMIC DNA]</scope>
    <source>
        <strain evidence="2 3">NEAU-DD11</strain>
    </source>
</reference>
<dbReference type="Proteomes" id="UP000443353">
    <property type="component" value="Unassembled WGS sequence"/>
</dbReference>
<gene>
    <name evidence="2" type="ORF">GPY61_16705</name>
</gene>
<feature type="domain" description="Flagellar motor switch protein FliN-like C-terminal" evidence="1">
    <location>
        <begin position="220"/>
        <end position="277"/>
    </location>
</feature>
<proteinExistence type="predicted"/>
<accession>A0A7X3G115</accession>
<dbReference type="Pfam" id="PF01052">
    <property type="entry name" value="FliMN_C"/>
    <property type="match status" value="1"/>
</dbReference>
<dbReference type="RefSeq" id="WP_160409558.1">
    <property type="nucleotide sequence ID" value="NZ_CP168562.1"/>
</dbReference>
<name>A0A7X3G115_9BURK</name>